<organism evidence="2 3">
    <name type="scientific">Pseudochelatococcus contaminans</name>
    <dbReference type="NCBI Taxonomy" id="1538103"/>
    <lineage>
        <taxon>Bacteria</taxon>
        <taxon>Pseudomonadati</taxon>
        <taxon>Pseudomonadota</taxon>
        <taxon>Alphaproteobacteria</taxon>
        <taxon>Hyphomicrobiales</taxon>
        <taxon>Chelatococcaceae</taxon>
        <taxon>Pseudochelatococcus</taxon>
    </lineage>
</organism>
<comment type="caution">
    <text evidence="2">The sequence shown here is derived from an EMBL/GenBank/DDBJ whole genome shotgun (WGS) entry which is preliminary data.</text>
</comment>
<dbReference type="Proteomes" id="UP000537592">
    <property type="component" value="Unassembled WGS sequence"/>
</dbReference>
<sequence>MAARLARSAKQAEDAGRSTRALRSQYGLNCNFAINRKASTQDPSTPALLEDARPVAGSEGVAVAGYFSDDMPIGRVEALADISEKAGLDRADTTRLLEAGEYAGAVRVTESETISGTWPAIRSLMTELTAMSRDLPWMIWRPICFMSDFAEMVQHCNTMYSKKYY</sequence>
<dbReference type="AlphaFoldDB" id="A0A7W5Z749"/>
<dbReference type="RefSeq" id="WP_183754776.1">
    <property type="nucleotide sequence ID" value="NZ_JACICC010000017.1"/>
</dbReference>
<gene>
    <name evidence="2" type="ORF">FHS81_003489</name>
</gene>
<dbReference type="Gene3D" id="3.40.30.10">
    <property type="entry name" value="Glutaredoxin"/>
    <property type="match status" value="1"/>
</dbReference>
<protein>
    <submittedName>
        <fullName evidence="2">Uncharacterized protein</fullName>
    </submittedName>
</protein>
<reference evidence="2 3" key="1">
    <citation type="submission" date="2020-08" db="EMBL/GenBank/DDBJ databases">
        <title>Genomic Encyclopedia of Type Strains, Phase IV (KMG-IV): sequencing the most valuable type-strain genomes for metagenomic binning, comparative biology and taxonomic classification.</title>
        <authorList>
            <person name="Goeker M."/>
        </authorList>
    </citation>
    <scope>NUCLEOTIDE SEQUENCE [LARGE SCALE GENOMIC DNA]</scope>
    <source>
        <strain evidence="2 3">DSM 28760</strain>
    </source>
</reference>
<keyword evidence="3" id="KW-1185">Reference proteome</keyword>
<feature type="region of interest" description="Disordered" evidence="1">
    <location>
        <begin position="1"/>
        <end position="20"/>
    </location>
</feature>
<name>A0A7W5Z749_9HYPH</name>
<proteinExistence type="predicted"/>
<evidence type="ECO:0000313" key="2">
    <source>
        <dbReference type="EMBL" id="MBB3811375.1"/>
    </source>
</evidence>
<dbReference type="EMBL" id="JACICC010000017">
    <property type="protein sequence ID" value="MBB3811375.1"/>
    <property type="molecule type" value="Genomic_DNA"/>
</dbReference>
<evidence type="ECO:0000256" key="1">
    <source>
        <dbReference type="SAM" id="MobiDB-lite"/>
    </source>
</evidence>
<evidence type="ECO:0000313" key="3">
    <source>
        <dbReference type="Proteomes" id="UP000537592"/>
    </source>
</evidence>
<accession>A0A7W5Z749</accession>